<protein>
    <submittedName>
        <fullName evidence="5">AMP-binding protein</fullName>
    </submittedName>
</protein>
<proteinExistence type="inferred from homology"/>
<dbReference type="PROSITE" id="PS00455">
    <property type="entry name" value="AMP_BINDING"/>
    <property type="match status" value="1"/>
</dbReference>
<dbReference type="GO" id="GO:0006631">
    <property type="term" value="P:fatty acid metabolic process"/>
    <property type="evidence" value="ECO:0007669"/>
    <property type="project" value="TreeGrafter"/>
</dbReference>
<comment type="similarity">
    <text evidence="1">Belongs to the ATP-dependent AMP-binding enzyme family.</text>
</comment>
<dbReference type="PATRIC" id="fig|1429043.3.peg.1938"/>
<evidence type="ECO:0000256" key="1">
    <source>
        <dbReference type="ARBA" id="ARBA00006432"/>
    </source>
</evidence>
<dbReference type="Gene3D" id="3.30.300.30">
    <property type="match status" value="1"/>
</dbReference>
<dbReference type="OrthoDB" id="5483897at2"/>
<feature type="domain" description="AMP-binding enzyme C-terminal" evidence="4">
    <location>
        <begin position="429"/>
        <end position="509"/>
    </location>
</feature>
<keyword evidence="2" id="KW-0436">Ligase</keyword>
<dbReference type="GO" id="GO:0031956">
    <property type="term" value="F:medium-chain fatty acid-CoA ligase activity"/>
    <property type="evidence" value="ECO:0007669"/>
    <property type="project" value="TreeGrafter"/>
</dbReference>
<dbReference type="InterPro" id="IPR020845">
    <property type="entry name" value="AMP-binding_CS"/>
</dbReference>
<dbReference type="RefSeq" id="WP_044348049.1">
    <property type="nucleotide sequence ID" value="NZ_AZAC01000011.1"/>
</dbReference>
<dbReference type="InterPro" id="IPR000873">
    <property type="entry name" value="AMP-dep_synth/lig_dom"/>
</dbReference>
<dbReference type="EMBL" id="AZAC01000011">
    <property type="protein sequence ID" value="KIX14175.1"/>
    <property type="molecule type" value="Genomic_DNA"/>
</dbReference>
<evidence type="ECO:0000313" key="6">
    <source>
        <dbReference type="Proteomes" id="UP000032233"/>
    </source>
</evidence>
<dbReference type="Proteomes" id="UP000032233">
    <property type="component" value="Unassembled WGS sequence"/>
</dbReference>
<dbReference type="Gene3D" id="3.40.50.12780">
    <property type="entry name" value="N-terminal domain of ligase-like"/>
    <property type="match status" value="1"/>
</dbReference>
<dbReference type="InterPro" id="IPR045851">
    <property type="entry name" value="AMP-bd_C_sf"/>
</dbReference>
<evidence type="ECO:0000313" key="5">
    <source>
        <dbReference type="EMBL" id="KIX14175.1"/>
    </source>
</evidence>
<dbReference type="PANTHER" id="PTHR43201:SF5">
    <property type="entry name" value="MEDIUM-CHAIN ACYL-COA LIGASE ACSF2, MITOCHONDRIAL"/>
    <property type="match status" value="1"/>
</dbReference>
<feature type="domain" description="AMP-dependent synthetase/ligase" evidence="3">
    <location>
        <begin position="14"/>
        <end position="379"/>
    </location>
</feature>
<gene>
    <name evidence="5" type="ORF">X474_09165</name>
</gene>
<dbReference type="InterPro" id="IPR025110">
    <property type="entry name" value="AMP-bd_C"/>
</dbReference>
<dbReference type="SUPFAM" id="SSF56801">
    <property type="entry name" value="Acetyl-CoA synthetase-like"/>
    <property type="match status" value="1"/>
</dbReference>
<name>A0A0D2JX62_9BACT</name>
<evidence type="ECO:0000259" key="3">
    <source>
        <dbReference type="Pfam" id="PF00501"/>
    </source>
</evidence>
<keyword evidence="6" id="KW-1185">Reference proteome</keyword>
<organism evidence="5 6">
    <name type="scientific">Dethiosulfatarculus sandiegensis</name>
    <dbReference type="NCBI Taxonomy" id="1429043"/>
    <lineage>
        <taxon>Bacteria</taxon>
        <taxon>Pseudomonadati</taxon>
        <taxon>Thermodesulfobacteriota</taxon>
        <taxon>Desulfarculia</taxon>
        <taxon>Desulfarculales</taxon>
        <taxon>Desulfarculaceae</taxon>
        <taxon>Dethiosulfatarculus</taxon>
    </lineage>
</organism>
<dbReference type="InParanoid" id="A0A0D2JX62"/>
<dbReference type="AlphaFoldDB" id="A0A0D2JX62"/>
<dbReference type="Pfam" id="PF00501">
    <property type="entry name" value="AMP-binding"/>
    <property type="match status" value="1"/>
</dbReference>
<evidence type="ECO:0000256" key="2">
    <source>
        <dbReference type="ARBA" id="ARBA00022598"/>
    </source>
</evidence>
<sequence length="527" mass="58927">MNRWLHVGDILRINAQLFPDKEGAADLYRSLTFKEWNERCNSLANALADRGLKKGDRIAMIAFNALEWLEFYGACAKGGFVAVPIMFRLTPAEYTYILNNSGCSAFIVEKPFVEGVNEAKDELETVGADKYFYMGEGSAPEGYTHLEDLFSQGPPTEPPVKVIDEDTWIIMYTSGTTGRPKGVVRTHESLAGKYWTNIAAMGYQRDDRGLLVMPMCHINSVFYSFVFSCLGATCVVYNSVSFDPEHMIKTLSDFKITFTSLVPTHYIMMLALEESVKKSYNVDCVRKLLISSAPARRDLKLAIMDYFKNSQLYEAYGSTEAGLVTLLLPDEQFDKLGSIGREIPGTDILKLLDEDGNEVPVGEVGELYSRGPALFSEYWKMPEETKDSFVGDFFSAGDMAYKDEQGYYYLVDRKKNMIITGGENVYPSEVEDCIGGHTAVKDVAVIGVPDPKWGEKVSAVVILHDGVEASDELAQEILGFTKGKIAGFKRPKTLDFVTEKEMPRTGTGKILHRVLRERYGHWADSKD</sequence>
<dbReference type="InterPro" id="IPR042099">
    <property type="entry name" value="ANL_N_sf"/>
</dbReference>
<evidence type="ECO:0000259" key="4">
    <source>
        <dbReference type="Pfam" id="PF13193"/>
    </source>
</evidence>
<dbReference type="STRING" id="1429043.X474_09165"/>
<accession>A0A0D2JX62</accession>
<dbReference type="Pfam" id="PF13193">
    <property type="entry name" value="AMP-binding_C"/>
    <property type="match status" value="1"/>
</dbReference>
<comment type="caution">
    <text evidence="5">The sequence shown here is derived from an EMBL/GenBank/DDBJ whole genome shotgun (WGS) entry which is preliminary data.</text>
</comment>
<dbReference type="PANTHER" id="PTHR43201">
    <property type="entry name" value="ACYL-COA SYNTHETASE"/>
    <property type="match status" value="1"/>
</dbReference>
<reference evidence="5 6" key="1">
    <citation type="submission" date="2013-11" db="EMBL/GenBank/DDBJ databases">
        <title>Metagenomic analysis of a methanogenic consortium involved in long chain n-alkane degradation.</title>
        <authorList>
            <person name="Davidova I.A."/>
            <person name="Callaghan A.V."/>
            <person name="Wawrik B."/>
            <person name="Pruitt S."/>
            <person name="Marks C."/>
            <person name="Duncan K.E."/>
            <person name="Suflita J.M."/>
        </authorList>
    </citation>
    <scope>NUCLEOTIDE SEQUENCE [LARGE SCALE GENOMIC DNA]</scope>
    <source>
        <strain evidence="5 6">SPR</strain>
    </source>
</reference>